<evidence type="ECO:0000313" key="2">
    <source>
        <dbReference type="Proteomes" id="UP000225448"/>
    </source>
</evidence>
<gene>
    <name evidence="1" type="ORF">PHABIO_368</name>
</gene>
<dbReference type="Proteomes" id="UP000225448">
    <property type="component" value="Segment"/>
</dbReference>
<proteinExistence type="predicted"/>
<reference evidence="1 2" key="1">
    <citation type="submission" date="2017-05" db="EMBL/GenBank/DDBJ databases">
        <authorList>
            <person name="Song R."/>
            <person name="Chenine A.L."/>
            <person name="Ruprecht R.M."/>
        </authorList>
    </citation>
    <scope>NUCLEOTIDE SEQUENCE [LARGE SCALE GENOMIC DNA]</scope>
</reference>
<accession>A0A1Y0SZP6</accession>
<protein>
    <submittedName>
        <fullName evidence="1">Uncharacterized protein</fullName>
    </submittedName>
</protein>
<dbReference type="EMBL" id="MF042360">
    <property type="protein sequence ID" value="ARV76999.1"/>
    <property type="molecule type" value="Genomic_DNA"/>
</dbReference>
<sequence>MSDIEYPISGPMVDQLVVIHTELLSDVPPESLDLVKDKITQAIHKTCFVFEDNWDWQNNCGRMCQGGDAEEETAEEGWQDIGVRFFNKVNT</sequence>
<evidence type="ECO:0000313" key="1">
    <source>
        <dbReference type="EMBL" id="ARV76999.1"/>
    </source>
</evidence>
<name>A0A1Y0SZP6_9CAUD</name>
<organism evidence="1 2">
    <name type="scientific">Pseudomonas phage Phabio</name>
    <dbReference type="NCBI Taxonomy" id="2006668"/>
    <lineage>
        <taxon>Viruses</taxon>
        <taxon>Duplodnaviria</taxon>
        <taxon>Heunggongvirae</taxon>
        <taxon>Uroviricota</taxon>
        <taxon>Caudoviricetes</taxon>
        <taxon>Chimalliviridae</taxon>
        <taxon>Phabiovirus</taxon>
        <taxon>Phabiovirus phabio</taxon>
    </lineage>
</organism>
<keyword evidence="2" id="KW-1185">Reference proteome</keyword>